<dbReference type="OrthoDB" id="3626626at2759"/>
<gene>
    <name evidence="1" type="ORF">RCC_06920</name>
</gene>
<dbReference type="Proteomes" id="UP000225277">
    <property type="component" value="Unassembled WGS sequence"/>
</dbReference>
<protein>
    <submittedName>
        <fullName evidence="1">Uncharacterized protein</fullName>
    </submittedName>
</protein>
<name>A0A2D3VGP1_9PEZI</name>
<dbReference type="EMBL" id="FJUY01000010">
    <property type="protein sequence ID" value="CZT21059.1"/>
    <property type="molecule type" value="Genomic_DNA"/>
</dbReference>
<dbReference type="RefSeq" id="XP_023627948.1">
    <property type="nucleotide sequence ID" value="XM_023772180.1"/>
</dbReference>
<dbReference type="AlphaFoldDB" id="A0A2D3VGP1"/>
<keyword evidence="2" id="KW-1185">Reference proteome</keyword>
<dbReference type="GeneID" id="35602045"/>
<evidence type="ECO:0000313" key="1">
    <source>
        <dbReference type="EMBL" id="CZT21059.1"/>
    </source>
</evidence>
<evidence type="ECO:0000313" key="2">
    <source>
        <dbReference type="Proteomes" id="UP000225277"/>
    </source>
</evidence>
<reference evidence="1 2" key="1">
    <citation type="submission" date="2016-03" db="EMBL/GenBank/DDBJ databases">
        <authorList>
            <person name="Ploux O."/>
        </authorList>
    </citation>
    <scope>NUCLEOTIDE SEQUENCE [LARGE SCALE GENOMIC DNA]</scope>
    <source>
        <strain evidence="1 2">URUG2</strain>
    </source>
</reference>
<proteinExistence type="predicted"/>
<accession>A0A2D3VGP1</accession>
<organism evidence="1 2">
    <name type="scientific">Ramularia collo-cygni</name>
    <dbReference type="NCBI Taxonomy" id="112498"/>
    <lineage>
        <taxon>Eukaryota</taxon>
        <taxon>Fungi</taxon>
        <taxon>Dikarya</taxon>
        <taxon>Ascomycota</taxon>
        <taxon>Pezizomycotina</taxon>
        <taxon>Dothideomycetes</taxon>
        <taxon>Dothideomycetidae</taxon>
        <taxon>Mycosphaerellales</taxon>
        <taxon>Mycosphaerellaceae</taxon>
        <taxon>Ramularia</taxon>
    </lineage>
</organism>
<sequence>MATTSDAPIPSMHSAHSAHNELADRIRALPQEIQNNILTLSLQLPTTVRINKDYKPPLALHLDRASRTKYLEGYYTNTIFETTPPNHPSTGHLDVDKHGVPIEDELPSLVTWVKSLSPSHRRMIGIFHFIDMNHWNDFLDAGKLLSKKRRYARVHFQRIGRSEYDGDLQNARVVLRSTITSEAGREVEFFWEKTPVGQSSWWVNSSMLYVDSSVGVFNG</sequence>